<dbReference type="RefSeq" id="XP_028480472.1">
    <property type="nucleotide sequence ID" value="XM_028616615.1"/>
</dbReference>
<comment type="caution">
    <text evidence="1">The sequence shown here is derived from an EMBL/GenBank/DDBJ whole genome shotgun (WGS) entry which is preliminary data.</text>
</comment>
<proteinExistence type="predicted"/>
<dbReference type="EMBL" id="RSCE01000001">
    <property type="protein sequence ID" value="RSH88264.1"/>
    <property type="molecule type" value="Genomic_DNA"/>
</dbReference>
<sequence length="500" mass="54972">MGGPPGDSSAVGGLERALSSLDMANSPRPPTKTSLIDLPDDILYHIGLFLEPPPATVEPHWHTFSTGPLPSFADTRSFRASCRSVAAAVAPPPLGLDFPLDRAALASAGYTGQGGERDLDAIEAAADSLNMRMGWWAHTPRHVLSRLKRIRFPESMTLMHTDYISPQLARQAMLDFTLLLSRAPALATVEIFHNPFCAHDAYGRGEYRECKLRSATAAAPLHLPSVRTLVVGVKCRVCAIHLATMLSAACPNLTSLRCALMRGAPLTYGDDMAAAQYLPAGTRVPAGMWAPYTLLPLAARSLTALTLKVDEGGVVPFAFLTNVLRSLAPCQRLQELYVSQYGGSRKIEVVHHVMSLQPGGTHDDWLLNTAEQVDRLFDVLAAFPELQALDLCVGPRTIMPSVPHAPHASSTFVERLEWREGAMRAARVMADRSTVTRGWWWVQVSDLDYSQLERYERWAWWIGHDGEVEMDETPQRLRPMVVRNQDGQGTVVDIPSEAWN</sequence>
<evidence type="ECO:0000313" key="1">
    <source>
        <dbReference type="EMBL" id="RSH88264.1"/>
    </source>
</evidence>
<keyword evidence="2" id="KW-1185">Reference proteome</keyword>
<reference evidence="1 2" key="1">
    <citation type="submission" date="2018-11" db="EMBL/GenBank/DDBJ databases">
        <title>Genome sequence of Apiotrichum porosum DSM 27194.</title>
        <authorList>
            <person name="Aliyu H."/>
            <person name="Gorte O."/>
            <person name="Ochsenreither K."/>
        </authorList>
    </citation>
    <scope>NUCLEOTIDE SEQUENCE [LARGE SCALE GENOMIC DNA]</scope>
    <source>
        <strain evidence="1 2">DSM 27194</strain>
    </source>
</reference>
<dbReference type="Proteomes" id="UP000279236">
    <property type="component" value="Unassembled WGS sequence"/>
</dbReference>
<protein>
    <submittedName>
        <fullName evidence="1">Uncharacterized protein</fullName>
    </submittedName>
</protein>
<dbReference type="AlphaFoldDB" id="A0A427YB76"/>
<organism evidence="1 2">
    <name type="scientific">Apiotrichum porosum</name>
    <dbReference type="NCBI Taxonomy" id="105984"/>
    <lineage>
        <taxon>Eukaryota</taxon>
        <taxon>Fungi</taxon>
        <taxon>Dikarya</taxon>
        <taxon>Basidiomycota</taxon>
        <taxon>Agaricomycotina</taxon>
        <taxon>Tremellomycetes</taxon>
        <taxon>Trichosporonales</taxon>
        <taxon>Trichosporonaceae</taxon>
        <taxon>Apiotrichum</taxon>
    </lineage>
</organism>
<evidence type="ECO:0000313" key="2">
    <source>
        <dbReference type="Proteomes" id="UP000279236"/>
    </source>
</evidence>
<accession>A0A427YB76</accession>
<name>A0A427YB76_9TREE</name>
<dbReference type="GeneID" id="39585341"/>
<gene>
    <name evidence="1" type="ORF">EHS24_000798</name>
</gene>